<dbReference type="InterPro" id="IPR039420">
    <property type="entry name" value="WalR-like"/>
</dbReference>
<evidence type="ECO:0000256" key="6">
    <source>
        <dbReference type="PROSITE-ProRule" id="PRU00169"/>
    </source>
</evidence>
<reference evidence="11" key="1">
    <citation type="submission" date="2020-04" db="EMBL/GenBank/DDBJ databases">
        <authorList>
            <person name="Zhang T."/>
        </authorList>
    </citation>
    <scope>NUCLEOTIDE SEQUENCE</scope>
    <source>
        <strain evidence="11">HKST-UBA02</strain>
    </source>
</reference>
<dbReference type="Gene3D" id="1.10.10.10">
    <property type="entry name" value="Winged helix-like DNA-binding domain superfamily/Winged helix DNA-binding domain"/>
    <property type="match status" value="1"/>
</dbReference>
<dbReference type="SMART" id="SM00862">
    <property type="entry name" value="Trans_reg_C"/>
    <property type="match status" value="1"/>
</dbReference>
<feature type="region of interest" description="Disordered" evidence="8">
    <location>
        <begin position="125"/>
        <end position="149"/>
    </location>
</feature>
<sequence length="263" mass="28642">MNEHILVVEDDPAISTGLVDLLEGEGYEVTLVADGLEAVVAFESKGPSLVLLDVMIPGQSGYDVLRQIRTRDTQTPVLMLTAKGQEVDKVVGLELGADDYIVKPFGLQELLARIRAALRRSSASRSAAGSGTTGNPAGGGTARASDSRAADARHAAFHADELRFGDVVVNARTLELHRSGDTTPITKRELSLLREFVAHDGEVLDRADLLERIWGVRYEGTTRTLDQHIAKLRQKVEDDPANPRHIRTVHGVGYRFYSEPPAE</sequence>
<keyword evidence="3" id="KW-0805">Transcription regulation</keyword>
<evidence type="ECO:0000256" key="1">
    <source>
        <dbReference type="ARBA" id="ARBA00022553"/>
    </source>
</evidence>
<dbReference type="Pfam" id="PF00486">
    <property type="entry name" value="Trans_reg_C"/>
    <property type="match status" value="1"/>
</dbReference>
<keyword evidence="4 7" id="KW-0238">DNA-binding</keyword>
<evidence type="ECO:0000313" key="12">
    <source>
        <dbReference type="Proteomes" id="UP000739538"/>
    </source>
</evidence>
<evidence type="ECO:0000256" key="7">
    <source>
        <dbReference type="PROSITE-ProRule" id="PRU01091"/>
    </source>
</evidence>
<keyword evidence="5" id="KW-0804">Transcription</keyword>
<dbReference type="InterPro" id="IPR001867">
    <property type="entry name" value="OmpR/PhoB-type_DNA-bd"/>
</dbReference>
<evidence type="ECO:0000256" key="3">
    <source>
        <dbReference type="ARBA" id="ARBA00023015"/>
    </source>
</evidence>
<proteinExistence type="predicted"/>
<dbReference type="GO" id="GO:0032993">
    <property type="term" value="C:protein-DNA complex"/>
    <property type="evidence" value="ECO:0007669"/>
    <property type="project" value="TreeGrafter"/>
</dbReference>
<gene>
    <name evidence="11" type="ORF">KDA27_11855</name>
</gene>
<dbReference type="EMBL" id="JAGQHS010000055">
    <property type="protein sequence ID" value="MCA9756488.1"/>
    <property type="molecule type" value="Genomic_DNA"/>
</dbReference>
<feature type="DNA-binding region" description="OmpR/PhoB-type" evidence="7">
    <location>
        <begin position="159"/>
        <end position="258"/>
    </location>
</feature>
<dbReference type="SUPFAM" id="SSF46894">
    <property type="entry name" value="C-terminal effector domain of the bipartite response regulators"/>
    <property type="match status" value="1"/>
</dbReference>
<dbReference type="AlphaFoldDB" id="A0A956SFN3"/>
<dbReference type="Pfam" id="PF00072">
    <property type="entry name" value="Response_reg"/>
    <property type="match status" value="1"/>
</dbReference>
<dbReference type="GO" id="GO:0000156">
    <property type="term" value="F:phosphorelay response regulator activity"/>
    <property type="evidence" value="ECO:0007669"/>
    <property type="project" value="TreeGrafter"/>
</dbReference>
<feature type="domain" description="OmpR/PhoB-type" evidence="10">
    <location>
        <begin position="159"/>
        <end position="258"/>
    </location>
</feature>
<feature type="compositionally biased region" description="Low complexity" evidence="8">
    <location>
        <begin position="125"/>
        <end position="135"/>
    </location>
</feature>
<dbReference type="InterPro" id="IPR001789">
    <property type="entry name" value="Sig_transdc_resp-reg_receiver"/>
</dbReference>
<evidence type="ECO:0000256" key="4">
    <source>
        <dbReference type="ARBA" id="ARBA00023125"/>
    </source>
</evidence>
<dbReference type="GO" id="GO:0006355">
    <property type="term" value="P:regulation of DNA-templated transcription"/>
    <property type="evidence" value="ECO:0007669"/>
    <property type="project" value="InterPro"/>
</dbReference>
<protein>
    <submittedName>
        <fullName evidence="11">Response regulator transcription factor</fullName>
    </submittedName>
</protein>
<evidence type="ECO:0000256" key="5">
    <source>
        <dbReference type="ARBA" id="ARBA00023163"/>
    </source>
</evidence>
<keyword evidence="2" id="KW-0902">Two-component regulatory system</keyword>
<dbReference type="GO" id="GO:0005829">
    <property type="term" value="C:cytosol"/>
    <property type="evidence" value="ECO:0007669"/>
    <property type="project" value="TreeGrafter"/>
</dbReference>
<evidence type="ECO:0000259" key="9">
    <source>
        <dbReference type="PROSITE" id="PS50110"/>
    </source>
</evidence>
<dbReference type="GO" id="GO:0000976">
    <property type="term" value="F:transcription cis-regulatory region binding"/>
    <property type="evidence" value="ECO:0007669"/>
    <property type="project" value="TreeGrafter"/>
</dbReference>
<dbReference type="CDD" id="cd00383">
    <property type="entry name" value="trans_reg_C"/>
    <property type="match status" value="1"/>
</dbReference>
<dbReference type="CDD" id="cd17574">
    <property type="entry name" value="REC_OmpR"/>
    <property type="match status" value="1"/>
</dbReference>
<accession>A0A956SFN3</accession>
<dbReference type="InterPro" id="IPR011006">
    <property type="entry name" value="CheY-like_superfamily"/>
</dbReference>
<name>A0A956SFN3_UNCEI</name>
<keyword evidence="1 6" id="KW-0597">Phosphoprotein</keyword>
<dbReference type="SMART" id="SM00448">
    <property type="entry name" value="REC"/>
    <property type="match status" value="1"/>
</dbReference>
<feature type="modified residue" description="4-aspartylphosphate" evidence="6">
    <location>
        <position position="53"/>
    </location>
</feature>
<dbReference type="FunFam" id="3.40.50.2300:FF:000001">
    <property type="entry name" value="DNA-binding response regulator PhoB"/>
    <property type="match status" value="1"/>
</dbReference>
<dbReference type="PANTHER" id="PTHR48111:SF11">
    <property type="entry name" value="TWO-COMPONENT RESPONSE REGULATOR"/>
    <property type="match status" value="1"/>
</dbReference>
<evidence type="ECO:0000259" key="10">
    <source>
        <dbReference type="PROSITE" id="PS51755"/>
    </source>
</evidence>
<dbReference type="InterPro" id="IPR016032">
    <property type="entry name" value="Sig_transdc_resp-reg_C-effctor"/>
</dbReference>
<evidence type="ECO:0000313" key="11">
    <source>
        <dbReference type="EMBL" id="MCA9756488.1"/>
    </source>
</evidence>
<dbReference type="InterPro" id="IPR036388">
    <property type="entry name" value="WH-like_DNA-bd_sf"/>
</dbReference>
<evidence type="ECO:0000256" key="2">
    <source>
        <dbReference type="ARBA" id="ARBA00023012"/>
    </source>
</evidence>
<dbReference type="Proteomes" id="UP000739538">
    <property type="component" value="Unassembled WGS sequence"/>
</dbReference>
<evidence type="ECO:0000256" key="8">
    <source>
        <dbReference type="SAM" id="MobiDB-lite"/>
    </source>
</evidence>
<reference evidence="11" key="2">
    <citation type="journal article" date="2021" name="Microbiome">
        <title>Successional dynamics and alternative stable states in a saline activated sludge microbial community over 9 years.</title>
        <authorList>
            <person name="Wang Y."/>
            <person name="Ye J."/>
            <person name="Ju F."/>
            <person name="Liu L."/>
            <person name="Boyd J.A."/>
            <person name="Deng Y."/>
            <person name="Parks D.H."/>
            <person name="Jiang X."/>
            <person name="Yin X."/>
            <person name="Woodcroft B.J."/>
            <person name="Tyson G.W."/>
            <person name="Hugenholtz P."/>
            <person name="Polz M.F."/>
            <person name="Zhang T."/>
        </authorList>
    </citation>
    <scope>NUCLEOTIDE SEQUENCE</scope>
    <source>
        <strain evidence="11">HKST-UBA02</strain>
    </source>
</reference>
<dbReference type="Gene3D" id="3.40.50.2300">
    <property type="match status" value="1"/>
</dbReference>
<dbReference type="PROSITE" id="PS50110">
    <property type="entry name" value="RESPONSE_REGULATORY"/>
    <property type="match status" value="1"/>
</dbReference>
<dbReference type="PROSITE" id="PS51755">
    <property type="entry name" value="OMPR_PHOB"/>
    <property type="match status" value="1"/>
</dbReference>
<dbReference type="PANTHER" id="PTHR48111">
    <property type="entry name" value="REGULATOR OF RPOS"/>
    <property type="match status" value="1"/>
</dbReference>
<organism evidence="11 12">
    <name type="scientific">Eiseniibacteriota bacterium</name>
    <dbReference type="NCBI Taxonomy" id="2212470"/>
    <lineage>
        <taxon>Bacteria</taxon>
        <taxon>Candidatus Eiseniibacteriota</taxon>
    </lineage>
</organism>
<comment type="caution">
    <text evidence="11">The sequence shown here is derived from an EMBL/GenBank/DDBJ whole genome shotgun (WGS) entry which is preliminary data.</text>
</comment>
<dbReference type="Gene3D" id="6.10.250.690">
    <property type="match status" value="1"/>
</dbReference>
<dbReference type="SUPFAM" id="SSF52172">
    <property type="entry name" value="CheY-like"/>
    <property type="match status" value="1"/>
</dbReference>
<feature type="domain" description="Response regulatory" evidence="9">
    <location>
        <begin position="4"/>
        <end position="118"/>
    </location>
</feature>